<evidence type="ECO:0000256" key="1">
    <source>
        <dbReference type="SAM" id="MobiDB-lite"/>
    </source>
</evidence>
<protein>
    <submittedName>
        <fullName evidence="2">Uncharacterized protein</fullName>
    </submittedName>
</protein>
<dbReference type="RefSeq" id="XP_062656856.1">
    <property type="nucleotide sequence ID" value="XM_062799424.1"/>
</dbReference>
<keyword evidence="3" id="KW-1185">Reference proteome</keyword>
<evidence type="ECO:0000313" key="2">
    <source>
        <dbReference type="EMBL" id="KAK3293342.1"/>
    </source>
</evidence>
<dbReference type="Proteomes" id="UP001278766">
    <property type="component" value="Unassembled WGS sequence"/>
</dbReference>
<dbReference type="EMBL" id="JAUEPN010000006">
    <property type="protein sequence ID" value="KAK3293342.1"/>
    <property type="molecule type" value="Genomic_DNA"/>
</dbReference>
<dbReference type="GeneID" id="87836372"/>
<comment type="caution">
    <text evidence="2">The sequence shown here is derived from an EMBL/GenBank/DDBJ whole genome shotgun (WGS) entry which is preliminary data.</text>
</comment>
<evidence type="ECO:0000313" key="3">
    <source>
        <dbReference type="Proteomes" id="UP001278766"/>
    </source>
</evidence>
<organism evidence="2 3">
    <name type="scientific">Chaetomium fimeti</name>
    <dbReference type="NCBI Taxonomy" id="1854472"/>
    <lineage>
        <taxon>Eukaryota</taxon>
        <taxon>Fungi</taxon>
        <taxon>Dikarya</taxon>
        <taxon>Ascomycota</taxon>
        <taxon>Pezizomycotina</taxon>
        <taxon>Sordariomycetes</taxon>
        <taxon>Sordariomycetidae</taxon>
        <taxon>Sordariales</taxon>
        <taxon>Chaetomiaceae</taxon>
        <taxon>Chaetomium</taxon>
    </lineage>
</organism>
<reference evidence="2" key="1">
    <citation type="journal article" date="2023" name="Mol. Phylogenet. Evol.">
        <title>Genome-scale phylogeny and comparative genomics of the fungal order Sordariales.</title>
        <authorList>
            <person name="Hensen N."/>
            <person name="Bonometti L."/>
            <person name="Westerberg I."/>
            <person name="Brannstrom I.O."/>
            <person name="Guillou S."/>
            <person name="Cros-Aarteil S."/>
            <person name="Calhoun S."/>
            <person name="Haridas S."/>
            <person name="Kuo A."/>
            <person name="Mondo S."/>
            <person name="Pangilinan J."/>
            <person name="Riley R."/>
            <person name="LaButti K."/>
            <person name="Andreopoulos B."/>
            <person name="Lipzen A."/>
            <person name="Chen C."/>
            <person name="Yan M."/>
            <person name="Daum C."/>
            <person name="Ng V."/>
            <person name="Clum A."/>
            <person name="Steindorff A."/>
            <person name="Ohm R.A."/>
            <person name="Martin F."/>
            <person name="Silar P."/>
            <person name="Natvig D.O."/>
            <person name="Lalanne C."/>
            <person name="Gautier V."/>
            <person name="Ament-Velasquez S.L."/>
            <person name="Kruys A."/>
            <person name="Hutchinson M.I."/>
            <person name="Powell A.J."/>
            <person name="Barry K."/>
            <person name="Miller A.N."/>
            <person name="Grigoriev I.V."/>
            <person name="Debuchy R."/>
            <person name="Gladieux P."/>
            <person name="Hiltunen Thoren M."/>
            <person name="Johannesson H."/>
        </authorList>
    </citation>
    <scope>NUCLEOTIDE SEQUENCE</scope>
    <source>
        <strain evidence="2">CBS 168.71</strain>
    </source>
</reference>
<gene>
    <name evidence="2" type="ORF">B0H64DRAFT_210947</name>
</gene>
<dbReference type="AlphaFoldDB" id="A0AAE0LQ53"/>
<feature type="region of interest" description="Disordered" evidence="1">
    <location>
        <begin position="121"/>
        <end position="162"/>
    </location>
</feature>
<name>A0AAE0LQ53_9PEZI</name>
<accession>A0AAE0LQ53</accession>
<feature type="region of interest" description="Disordered" evidence="1">
    <location>
        <begin position="47"/>
        <end position="77"/>
    </location>
</feature>
<sequence length="217" mass="22726">MPLRSRGPCSGLLCSPSVAEMLRQKPEPKPIVTLELQRSLLGGAAGISVTGQRSPANGPRRLTKTSTPHLSEPPTSRTNRIAGAAGALFDHILPHRAGVRQPCPHHFSRAGLVLTQVPPVAPPMATTNPGPGRRPASLAAHPCSRSGLSSQDASPLAPSSRRAGTRLEIPLLARQKSRSFTNLIRNPRPSALSNTPILSLQQLAAQSSQVATPGSSS</sequence>
<reference evidence="2" key="2">
    <citation type="submission" date="2023-06" db="EMBL/GenBank/DDBJ databases">
        <authorList>
            <consortium name="Lawrence Berkeley National Laboratory"/>
            <person name="Haridas S."/>
            <person name="Hensen N."/>
            <person name="Bonometti L."/>
            <person name="Westerberg I."/>
            <person name="Brannstrom I.O."/>
            <person name="Guillou S."/>
            <person name="Cros-Aarteil S."/>
            <person name="Calhoun S."/>
            <person name="Kuo A."/>
            <person name="Mondo S."/>
            <person name="Pangilinan J."/>
            <person name="Riley R."/>
            <person name="Labutti K."/>
            <person name="Andreopoulos B."/>
            <person name="Lipzen A."/>
            <person name="Chen C."/>
            <person name="Yanf M."/>
            <person name="Daum C."/>
            <person name="Ng V."/>
            <person name="Clum A."/>
            <person name="Steindorff A."/>
            <person name="Ohm R."/>
            <person name="Martin F."/>
            <person name="Silar P."/>
            <person name="Natvig D."/>
            <person name="Lalanne C."/>
            <person name="Gautier V."/>
            <person name="Ament-Velasquez S.L."/>
            <person name="Kruys A."/>
            <person name="Hutchinson M.I."/>
            <person name="Powell A.J."/>
            <person name="Barry K."/>
            <person name="Miller A.N."/>
            <person name="Grigoriev I.V."/>
            <person name="Debuchy R."/>
            <person name="Gladieux P."/>
            <person name="Thoren M.H."/>
            <person name="Johannesson H."/>
        </authorList>
    </citation>
    <scope>NUCLEOTIDE SEQUENCE</scope>
    <source>
        <strain evidence="2">CBS 168.71</strain>
    </source>
</reference>
<feature type="compositionally biased region" description="Polar residues" evidence="1">
    <location>
        <begin position="64"/>
        <end position="77"/>
    </location>
</feature>
<proteinExistence type="predicted"/>